<gene>
    <name evidence="1" type="ORF">NSK11_contig00128-0001</name>
</gene>
<comment type="caution">
    <text evidence="1">The sequence shown here is derived from an EMBL/GenBank/DDBJ whole genome shotgun (WGS) entry which is preliminary data.</text>
</comment>
<keyword evidence="2" id="KW-1185">Reference proteome</keyword>
<accession>A0ABC9Z2P6</accession>
<reference evidence="2" key="1">
    <citation type="submission" date="2015-07" db="EMBL/GenBank/DDBJ databases">
        <title>Nocardia seriolae U-1 whole genome shotgun sequence.</title>
        <authorList>
            <person name="Imajoh M."/>
            <person name="Fukumoto Y."/>
            <person name="Sukeda M."/>
            <person name="Yamane J."/>
            <person name="Yamasaki K."/>
            <person name="Shimizu M."/>
            <person name="Ohnishi K."/>
            <person name="Oshima S."/>
        </authorList>
    </citation>
    <scope>NUCLEOTIDE SEQUENCE [LARGE SCALE GENOMIC DNA]</scope>
    <source>
        <strain evidence="2">U-1</strain>
    </source>
</reference>
<evidence type="ECO:0000313" key="2">
    <source>
        <dbReference type="Proteomes" id="UP000037179"/>
    </source>
</evidence>
<sequence length="313" mass="33968">MPFVFETFDRVVVVTDRFTAVGVQRGAICTVIDRHSSCELELDYSDDETGATIVTFSAAPDELGHVNPDMAHAGESGELSSRPADIVTPVGTVVLSTRLGMEVVAGSTSARTMPSGAVLHHWDHPSATVDVVTGQVRNNLYINREPLTVTALWAAIWQIRARSRVPELELRAELTDIPTDAHRSPDCGEHLEALTIDTTTTILSMGGPDLELLSAQAETGRHLPLRWAQHLPRSWADNATQYSVTSCYPAQLTWRLPDLEPGEAIELCVAIAWRPQPAPQDPNNIDAWLAVDLPIGDALEQLLPSAGSAPHRA</sequence>
<dbReference type="RefSeq" id="WP_317744144.1">
    <property type="nucleotide sequence ID" value="NZ_AP028458.1"/>
</dbReference>
<dbReference type="AlphaFoldDB" id="A0ABC9Z2P6"/>
<proteinExistence type="predicted"/>
<name>A0ABC9Z2P6_9NOCA</name>
<reference evidence="1 2" key="2">
    <citation type="journal article" date="2016" name="Genome Announc.">
        <title>Draft Genome Sequence of Erythromycin- and Oxytetracycline-Sensitive Nocardia seriolae Strain U-1 (NBRC 110359).</title>
        <authorList>
            <person name="Imajoh M."/>
            <person name="Sukeda M."/>
            <person name="Shimizu M."/>
            <person name="Yamane J."/>
            <person name="Ohnishi K."/>
            <person name="Oshima S."/>
        </authorList>
    </citation>
    <scope>NUCLEOTIDE SEQUENCE [LARGE SCALE GENOMIC DNA]</scope>
    <source>
        <strain evidence="1 2">U-1</strain>
    </source>
</reference>
<organism evidence="1 2">
    <name type="scientific">Nocardia seriolae</name>
    <dbReference type="NCBI Taxonomy" id="37332"/>
    <lineage>
        <taxon>Bacteria</taxon>
        <taxon>Bacillati</taxon>
        <taxon>Actinomycetota</taxon>
        <taxon>Actinomycetes</taxon>
        <taxon>Mycobacteriales</taxon>
        <taxon>Nocardiaceae</taxon>
        <taxon>Nocardia</taxon>
    </lineage>
</organism>
<dbReference type="Proteomes" id="UP000037179">
    <property type="component" value="Unassembled WGS sequence"/>
</dbReference>
<dbReference type="EMBL" id="BBYQ01000128">
    <property type="protein sequence ID" value="GAP31803.1"/>
    <property type="molecule type" value="Genomic_DNA"/>
</dbReference>
<protein>
    <submittedName>
        <fullName evidence="1">Uncharacterized protein</fullName>
    </submittedName>
</protein>
<evidence type="ECO:0000313" key="1">
    <source>
        <dbReference type="EMBL" id="GAP31803.1"/>
    </source>
</evidence>